<evidence type="ECO:0000313" key="1">
    <source>
        <dbReference type="EMBL" id="VDN99952.1"/>
    </source>
</evidence>
<keyword evidence="2" id="KW-1185">Reference proteome</keyword>
<dbReference type="AlphaFoldDB" id="A0A0R3TAK6"/>
<evidence type="ECO:0000313" key="3">
    <source>
        <dbReference type="WBParaSite" id="HNAJ_0000409501-mRNA-1"/>
    </source>
</evidence>
<name>A0A0R3TAK6_RODNA</name>
<reference evidence="1 2" key="2">
    <citation type="submission" date="2018-11" db="EMBL/GenBank/DDBJ databases">
        <authorList>
            <consortium name="Pathogen Informatics"/>
        </authorList>
    </citation>
    <scope>NUCLEOTIDE SEQUENCE [LARGE SCALE GENOMIC DNA]</scope>
</reference>
<dbReference type="EMBL" id="UZAE01002677">
    <property type="protein sequence ID" value="VDN99952.1"/>
    <property type="molecule type" value="Genomic_DNA"/>
</dbReference>
<dbReference type="Proteomes" id="UP000278807">
    <property type="component" value="Unassembled WGS sequence"/>
</dbReference>
<evidence type="ECO:0000313" key="2">
    <source>
        <dbReference type="Proteomes" id="UP000278807"/>
    </source>
</evidence>
<organism evidence="3">
    <name type="scientific">Rodentolepis nana</name>
    <name type="common">Dwarf tapeworm</name>
    <name type="synonym">Hymenolepis nana</name>
    <dbReference type="NCBI Taxonomy" id="102285"/>
    <lineage>
        <taxon>Eukaryota</taxon>
        <taxon>Metazoa</taxon>
        <taxon>Spiralia</taxon>
        <taxon>Lophotrochozoa</taxon>
        <taxon>Platyhelminthes</taxon>
        <taxon>Cestoda</taxon>
        <taxon>Eucestoda</taxon>
        <taxon>Cyclophyllidea</taxon>
        <taxon>Hymenolepididae</taxon>
        <taxon>Rodentolepis</taxon>
    </lineage>
</organism>
<protein>
    <submittedName>
        <fullName evidence="3">Exocyst complex component Sec8</fullName>
    </submittedName>
</protein>
<reference evidence="3" key="1">
    <citation type="submission" date="2017-02" db="UniProtKB">
        <authorList>
            <consortium name="WormBaseParasite"/>
        </authorList>
    </citation>
    <scope>IDENTIFICATION</scope>
</reference>
<proteinExistence type="predicted"/>
<gene>
    <name evidence="1" type="ORF">HNAJ_LOCUS4093</name>
</gene>
<accession>A0A0R3TAK6</accession>
<sequence>MFAWSDSENVKIIKEAINTESSRCIDAYQALLRHYATGKLSIDKLLDTSMKEMGESVKKCMNFANVLLMLHDFFGTPFSGVLNNEKFQKRLEEILIFMIAINNLASRKLAWLVKSAADLNRLLMNAHNEHQGDFTIDLIQQKIFFMNDIGEAQITKIRVDEHIASLQRDHKFIQSVIDSFIPLEYKENPLEKLLKFATDTRDQVDALLVALESDREPSGVSLFKILIGFINRLFYPIILYRREKKTLKATKNSQ</sequence>
<dbReference type="WBParaSite" id="HNAJ_0000409501-mRNA-1">
    <property type="protein sequence ID" value="HNAJ_0000409501-mRNA-1"/>
    <property type="gene ID" value="HNAJ_0000409501"/>
</dbReference>